<keyword evidence="7" id="KW-0862">Zinc</keyword>
<keyword evidence="9" id="KW-0482">Metalloprotease</keyword>
<feature type="compositionally biased region" description="Polar residues" evidence="11">
    <location>
        <begin position="347"/>
        <end position="358"/>
    </location>
</feature>
<reference evidence="14 15" key="1">
    <citation type="submission" date="2019-05" db="EMBL/GenBank/DDBJ databases">
        <title>Genome sequences of Thalassotalea litorea 1K03283.</title>
        <authorList>
            <person name="Zhang D."/>
        </authorList>
    </citation>
    <scope>NUCLEOTIDE SEQUENCE [LARGE SCALE GENOMIC DNA]</scope>
    <source>
        <strain evidence="14 15">MCCC 1K03283</strain>
    </source>
</reference>
<feature type="transmembrane region" description="Helical" evidence="12">
    <location>
        <begin position="223"/>
        <end position="245"/>
    </location>
</feature>
<protein>
    <submittedName>
        <fullName evidence="14">Heat-shock protein HtpX</fullName>
    </submittedName>
</protein>
<evidence type="ECO:0000256" key="11">
    <source>
        <dbReference type="SAM" id="MobiDB-lite"/>
    </source>
</evidence>
<dbReference type="GO" id="GO:0006508">
    <property type="term" value="P:proteolysis"/>
    <property type="evidence" value="ECO:0007669"/>
    <property type="project" value="UniProtKB-KW"/>
</dbReference>
<proteinExistence type="predicted"/>
<dbReference type="Proteomes" id="UP000307790">
    <property type="component" value="Unassembled WGS sequence"/>
</dbReference>
<dbReference type="PANTHER" id="PTHR43221">
    <property type="entry name" value="PROTEASE HTPX"/>
    <property type="match status" value="1"/>
</dbReference>
<feature type="region of interest" description="Disordered" evidence="11">
    <location>
        <begin position="339"/>
        <end position="358"/>
    </location>
</feature>
<evidence type="ECO:0000256" key="5">
    <source>
        <dbReference type="ARBA" id="ARBA00022723"/>
    </source>
</evidence>
<comment type="caution">
    <text evidence="14">The sequence shown here is derived from an EMBL/GenBank/DDBJ whole genome shotgun (WGS) entry which is preliminary data.</text>
</comment>
<feature type="transmembrane region" description="Helical" evidence="12">
    <location>
        <begin position="62"/>
        <end position="82"/>
    </location>
</feature>
<evidence type="ECO:0000256" key="3">
    <source>
        <dbReference type="ARBA" id="ARBA00022670"/>
    </source>
</evidence>
<evidence type="ECO:0000259" key="13">
    <source>
        <dbReference type="Pfam" id="PF01435"/>
    </source>
</evidence>
<sequence length="641" mass="70125">MDFFKAQEQAKRSTGILVLLFAAAVITLVVFTNIIAMAALGYLNLEADSEVNLQYLLSQFDWRMFGFVTTVVGFVIFSGSAYKQISLRQGGKVIAEAMGGVAINPALANRLEKRLLNVVEEMAIAAGTPVPRIYLMKDEPGINAFAAGFTSADAVIGITQGAIEKLDRDELQGVIAHEFSHILNGDMRLNLQVLALLHGILVIGFIGYYLLHAGRGNSKNGAAIFGLGFGLILIGYGGHFFGNIIKASISRQREYLADASAVQFTRNNQGITQALYKIRQSSYGSYIEQPDAIEYTHGFFSTGVKSFASRLFATHPPLDDRISKISPHFLLNQANADHKPMRKVSKTKSANDTSKGSQAEKSYAGFGVEQVAILSVLSQAGNIDQQQLDYAHTLINNIDDTLYAASHNVVGARAIVCCLLLSKTSDVLTKQLAIIRSLQDTQLIDSVFALRNEVDVLPIGYRLPLVDLLNPALKQLSATQIKQFKDLVDSLSYADQQLDRFEWILQQVVFNHIDNRATDAGVKKYLSISKASVAVNGILSLVLAATEHQLSDANHNKLQQFTDLTQLEKLQSDATDYQRASEYLDTLNRLGFGDKEKVLRGCLFIISIDGICSIKEYELVRAIADVLRVPLPGGLSIGPIS</sequence>
<keyword evidence="3" id="KW-0645">Protease</keyword>
<feature type="domain" description="Peptidase M48" evidence="13">
    <location>
        <begin position="112"/>
        <end position="326"/>
    </location>
</feature>
<dbReference type="InterPro" id="IPR050083">
    <property type="entry name" value="HtpX_protease"/>
</dbReference>
<dbReference type="GO" id="GO:0046872">
    <property type="term" value="F:metal ion binding"/>
    <property type="evidence" value="ECO:0007669"/>
    <property type="project" value="UniProtKB-KW"/>
</dbReference>
<keyword evidence="6" id="KW-0378">Hydrolase</keyword>
<dbReference type="AlphaFoldDB" id="A0A5R9IP20"/>
<evidence type="ECO:0000313" key="14">
    <source>
        <dbReference type="EMBL" id="TLU66213.1"/>
    </source>
</evidence>
<keyword evidence="10 12" id="KW-0472">Membrane</keyword>
<dbReference type="OrthoDB" id="15218at2"/>
<dbReference type="Gene3D" id="3.30.2010.10">
    <property type="entry name" value="Metalloproteases ('zincins'), catalytic domain"/>
    <property type="match status" value="1"/>
</dbReference>
<evidence type="ECO:0000256" key="8">
    <source>
        <dbReference type="ARBA" id="ARBA00022989"/>
    </source>
</evidence>
<feature type="transmembrane region" description="Helical" evidence="12">
    <location>
        <begin position="16"/>
        <end position="42"/>
    </location>
</feature>
<evidence type="ECO:0000313" key="15">
    <source>
        <dbReference type="Proteomes" id="UP000307790"/>
    </source>
</evidence>
<dbReference type="InterPro" id="IPR001915">
    <property type="entry name" value="Peptidase_M48"/>
</dbReference>
<evidence type="ECO:0000256" key="4">
    <source>
        <dbReference type="ARBA" id="ARBA00022692"/>
    </source>
</evidence>
<evidence type="ECO:0000256" key="12">
    <source>
        <dbReference type="SAM" id="Phobius"/>
    </source>
</evidence>
<keyword evidence="4 12" id="KW-0812">Transmembrane</keyword>
<keyword evidence="15" id="KW-1185">Reference proteome</keyword>
<dbReference type="PANTHER" id="PTHR43221:SF2">
    <property type="entry name" value="PROTEASE HTPX HOMOLOG"/>
    <property type="match status" value="1"/>
</dbReference>
<evidence type="ECO:0000256" key="9">
    <source>
        <dbReference type="ARBA" id="ARBA00023049"/>
    </source>
</evidence>
<evidence type="ECO:0000256" key="10">
    <source>
        <dbReference type="ARBA" id="ARBA00023136"/>
    </source>
</evidence>
<dbReference type="CDD" id="cd07340">
    <property type="entry name" value="M48B_Htpx_like"/>
    <property type="match status" value="1"/>
</dbReference>
<gene>
    <name evidence="14" type="ORF">FE810_05720</name>
</gene>
<dbReference type="RefSeq" id="WP_138319089.1">
    <property type="nucleotide sequence ID" value="NZ_VCBC01000005.1"/>
</dbReference>
<accession>A0A5R9IP20</accession>
<feature type="transmembrane region" description="Helical" evidence="12">
    <location>
        <begin position="189"/>
        <end position="211"/>
    </location>
</feature>
<evidence type="ECO:0000256" key="2">
    <source>
        <dbReference type="ARBA" id="ARBA00022475"/>
    </source>
</evidence>
<organism evidence="14 15">
    <name type="scientific">Thalassotalea litorea</name>
    <dbReference type="NCBI Taxonomy" id="2020715"/>
    <lineage>
        <taxon>Bacteria</taxon>
        <taxon>Pseudomonadati</taxon>
        <taxon>Pseudomonadota</taxon>
        <taxon>Gammaproteobacteria</taxon>
        <taxon>Alteromonadales</taxon>
        <taxon>Colwelliaceae</taxon>
        <taxon>Thalassotalea</taxon>
    </lineage>
</organism>
<dbReference type="GO" id="GO:0004222">
    <property type="term" value="F:metalloendopeptidase activity"/>
    <property type="evidence" value="ECO:0007669"/>
    <property type="project" value="InterPro"/>
</dbReference>
<evidence type="ECO:0000256" key="1">
    <source>
        <dbReference type="ARBA" id="ARBA00001947"/>
    </source>
</evidence>
<keyword evidence="5" id="KW-0479">Metal-binding</keyword>
<keyword evidence="8 12" id="KW-1133">Transmembrane helix</keyword>
<dbReference type="EMBL" id="VCBC01000005">
    <property type="protein sequence ID" value="TLU66213.1"/>
    <property type="molecule type" value="Genomic_DNA"/>
</dbReference>
<keyword evidence="2" id="KW-1003">Cell membrane</keyword>
<comment type="cofactor">
    <cofactor evidence="1">
        <name>Zn(2+)</name>
        <dbReference type="ChEBI" id="CHEBI:29105"/>
    </cofactor>
</comment>
<evidence type="ECO:0000256" key="6">
    <source>
        <dbReference type="ARBA" id="ARBA00022801"/>
    </source>
</evidence>
<evidence type="ECO:0000256" key="7">
    <source>
        <dbReference type="ARBA" id="ARBA00022833"/>
    </source>
</evidence>
<name>A0A5R9IP20_9GAMM</name>
<dbReference type="Pfam" id="PF01435">
    <property type="entry name" value="Peptidase_M48"/>
    <property type="match status" value="1"/>
</dbReference>